<evidence type="ECO:0000313" key="7">
    <source>
        <dbReference type="Proteomes" id="UP000198833"/>
    </source>
</evidence>
<dbReference type="EMBL" id="FOEN01000016">
    <property type="protein sequence ID" value="SEQ52216.1"/>
    <property type="molecule type" value="Genomic_DNA"/>
</dbReference>
<protein>
    <submittedName>
        <fullName evidence="6">Two component transcriptional regulator, LytTR family</fullName>
    </submittedName>
</protein>
<dbReference type="AlphaFoldDB" id="A0A1H9GQ45"/>
<evidence type="ECO:0000256" key="4">
    <source>
        <dbReference type="ARBA" id="ARBA00037164"/>
    </source>
</evidence>
<accession>A0A1H9GQ45</accession>
<feature type="domain" description="HTH LytTR-type" evidence="5">
    <location>
        <begin position="146"/>
        <end position="247"/>
    </location>
</feature>
<sequence length="254" mass="28836">MLNIFVMEDQAIENQGLSNFISHYLEEQGIAGQIVFSGYQDYDLLSQLHSFTGQRTLFFLDVDLGQEQLNGIQLGAEIRRQLPLARIVFVTTHEEMALLTFKYSVEALDYIIKDQAENFYQRVAYCINLVAENEQGFTDSRQEDSFILKLGDQVRIFDRADILCLEKVKLSRQVVLTTLTGQLQFAGTLNELAVELPTFIRIHRGCLINPQHIQSISKEGHSVTLTGGYTCPIARRKVKELVKQMDGLIDEPSS</sequence>
<evidence type="ECO:0000256" key="1">
    <source>
        <dbReference type="ARBA" id="ARBA00022490"/>
    </source>
</evidence>
<dbReference type="InterPro" id="IPR046947">
    <property type="entry name" value="LytR-like"/>
</dbReference>
<keyword evidence="3" id="KW-0010">Activator</keyword>
<dbReference type="InterPro" id="IPR007492">
    <property type="entry name" value="LytTR_DNA-bd_dom"/>
</dbReference>
<evidence type="ECO:0000259" key="5">
    <source>
        <dbReference type="PROSITE" id="PS50930"/>
    </source>
</evidence>
<evidence type="ECO:0000313" key="6">
    <source>
        <dbReference type="EMBL" id="SEQ52216.1"/>
    </source>
</evidence>
<dbReference type="InterPro" id="IPR001789">
    <property type="entry name" value="Sig_transdc_resp-reg_receiver"/>
</dbReference>
<reference evidence="6 7" key="1">
    <citation type="submission" date="2016-10" db="EMBL/GenBank/DDBJ databases">
        <authorList>
            <person name="de Groot N.N."/>
        </authorList>
    </citation>
    <scope>NUCLEOTIDE SEQUENCE [LARGE SCALE GENOMIC DNA]</scope>
    <source>
        <strain evidence="6 7">DSM 15695</strain>
    </source>
</reference>
<dbReference type="Pfam" id="PF04397">
    <property type="entry name" value="LytTR"/>
    <property type="match status" value="1"/>
</dbReference>
<dbReference type="STRING" id="89093.SAMN04488558_11617"/>
<organism evidence="6 7">
    <name type="scientific">Ignavigranum ruoffiae</name>
    <dbReference type="NCBI Taxonomy" id="89093"/>
    <lineage>
        <taxon>Bacteria</taxon>
        <taxon>Bacillati</taxon>
        <taxon>Bacillota</taxon>
        <taxon>Bacilli</taxon>
        <taxon>Lactobacillales</taxon>
        <taxon>Aerococcaceae</taxon>
        <taxon>Ignavigranum</taxon>
    </lineage>
</organism>
<keyword evidence="1" id="KW-0963">Cytoplasm</keyword>
<dbReference type="InterPro" id="IPR011006">
    <property type="entry name" value="CheY-like_superfamily"/>
</dbReference>
<name>A0A1H9GQ45_9LACT</name>
<dbReference type="Pfam" id="PF00072">
    <property type="entry name" value="Response_reg"/>
    <property type="match status" value="1"/>
</dbReference>
<dbReference type="GO" id="GO:0003677">
    <property type="term" value="F:DNA binding"/>
    <property type="evidence" value="ECO:0007669"/>
    <property type="project" value="InterPro"/>
</dbReference>
<dbReference type="RefSeq" id="WP_092572679.1">
    <property type="nucleotide sequence ID" value="NZ_FOEN01000016.1"/>
</dbReference>
<dbReference type="PANTHER" id="PTHR37299:SF3">
    <property type="entry name" value="STAGE 0 SPORULATION PROTEIN A HOMOLOG"/>
    <property type="match status" value="1"/>
</dbReference>
<dbReference type="SMART" id="SM00448">
    <property type="entry name" value="REC"/>
    <property type="match status" value="1"/>
</dbReference>
<dbReference type="Proteomes" id="UP000198833">
    <property type="component" value="Unassembled WGS sequence"/>
</dbReference>
<dbReference type="GO" id="GO:0000156">
    <property type="term" value="F:phosphorelay response regulator activity"/>
    <property type="evidence" value="ECO:0007669"/>
    <property type="project" value="InterPro"/>
</dbReference>
<dbReference type="SMART" id="SM00850">
    <property type="entry name" value="LytTR"/>
    <property type="match status" value="1"/>
</dbReference>
<keyword evidence="7" id="KW-1185">Reference proteome</keyword>
<dbReference type="SUPFAM" id="SSF52172">
    <property type="entry name" value="CheY-like"/>
    <property type="match status" value="1"/>
</dbReference>
<dbReference type="Gene3D" id="3.40.50.2300">
    <property type="match status" value="1"/>
</dbReference>
<dbReference type="PANTHER" id="PTHR37299">
    <property type="entry name" value="TRANSCRIPTIONAL REGULATOR-RELATED"/>
    <property type="match status" value="1"/>
</dbReference>
<dbReference type="PROSITE" id="PS50930">
    <property type="entry name" value="HTH_LYTTR"/>
    <property type="match status" value="1"/>
</dbReference>
<dbReference type="Gene3D" id="2.40.50.1020">
    <property type="entry name" value="LytTr DNA-binding domain"/>
    <property type="match status" value="1"/>
</dbReference>
<keyword evidence="2" id="KW-0902">Two-component regulatory system</keyword>
<evidence type="ECO:0000256" key="3">
    <source>
        <dbReference type="ARBA" id="ARBA00023159"/>
    </source>
</evidence>
<proteinExistence type="predicted"/>
<gene>
    <name evidence="6" type="ORF">SAMN04488558_11617</name>
</gene>
<comment type="function">
    <text evidence="4">Required for high-level post-exponential phase expression of a series of secreted proteins.</text>
</comment>
<evidence type="ECO:0000256" key="2">
    <source>
        <dbReference type="ARBA" id="ARBA00023012"/>
    </source>
</evidence>
<dbReference type="OrthoDB" id="9809318at2"/>